<organism evidence="9 10">
    <name type="scientific">Plasmodium berghei</name>
    <dbReference type="NCBI Taxonomy" id="5821"/>
    <lineage>
        <taxon>Eukaryota</taxon>
        <taxon>Sar</taxon>
        <taxon>Alveolata</taxon>
        <taxon>Apicomplexa</taxon>
        <taxon>Aconoidasida</taxon>
        <taxon>Haemosporida</taxon>
        <taxon>Plasmodiidae</taxon>
        <taxon>Plasmodium</taxon>
        <taxon>Plasmodium (Vinckeia)</taxon>
    </lineage>
</organism>
<evidence type="ECO:0000256" key="5">
    <source>
        <dbReference type="ARBA" id="ARBA00023242"/>
    </source>
</evidence>
<feature type="transmembrane region" description="Helical" evidence="7">
    <location>
        <begin position="3105"/>
        <end position="3126"/>
    </location>
</feature>
<evidence type="ECO:0000256" key="4">
    <source>
        <dbReference type="ARBA" id="ARBA00023163"/>
    </source>
</evidence>
<keyword evidence="2" id="KW-0805">Transcription regulation</keyword>
<evidence type="ECO:0000256" key="1">
    <source>
        <dbReference type="ARBA" id="ARBA00004123"/>
    </source>
</evidence>
<evidence type="ECO:0000256" key="7">
    <source>
        <dbReference type="SAM" id="Phobius"/>
    </source>
</evidence>
<evidence type="ECO:0000256" key="6">
    <source>
        <dbReference type="SAM" id="MobiDB-lite"/>
    </source>
</evidence>
<feature type="region of interest" description="Disordered" evidence="6">
    <location>
        <begin position="2805"/>
        <end position="2829"/>
    </location>
</feature>
<sequence length="3717" mass="437797">MQNQLNGMDATKTRENSSTGIYKELSEDEINNVYFEAKIDDNYKNANKDNRSNQVKHNIFNSLKYQEKNVINFHELPFNDSSNNNGFYSINNEHNKEITKNKIVDQGSEGYINENINSSCSTMPLLNSNINYKSSNFFENNNIFDKENEQNMKNDIYTKNNYVNINEVNNIRKSCSSNNESNVNLNTFLNINKNNLISDNINMLTIPQSNDNPFNKNNLINKNTNTLDNIQFINYINNNEYPTNMANHIDTSNNHIIKKNGNDFLPYNKSSISEMCSTYPYLDYMKCDSYDDANVSDIRNGFGFNNVKNRNCSNKTIEGDPTFIYNNNYYVNNPGNPLYINREILSHQSSNLFDYDNNYVDENNYKINSVNRLGNNNCIDKTSNSLKNEVTIRNMELPQIVSPFNSFNHIMNASNNSMRQQINKNNYIQTDLLHNNILTTQNNIIYDNEKRNLQNSFDFVSHNGQTNSCKAKDNNNPNSNNFSIYRNDVNDNSNMPIFGNMGMDSKFRNSINNGDLEMNNTKIDTAIFNPKYYQHKNLLNIFNGEKNMQINKPKLVNHSNELNNSAYTNIVYNNYNKYNNFNYDTVNSPDKFKMEKTENVNYWNDNKLICNNNSSEILQQNYSNSNEYEQNDYKESNMHNGYIDSEKTVQTSRFINLPSKKETGKNNQVNKLEECNIKKEDANINSHYFKNCINLDNEQNFNNFVNFNKQSENKNNDVTHSYELSLLKDDHNGAYNKNDEYFEDMEQHRKNIYNFYLQSFLNSINNMRDTGKINHVDSQSNKPNDEDIECNNTFENERCENKEIITQQNNDIDNMVLFNLKHMKNKKLLKNCPKVKEYFSYVDYYIKSLRILYTKLLSNRNLIFILASEILSKNNSNDIKNIYNSSYYNDKYSYIKELISIFLPEPPIFPPLQIWLYFGKKYASQLHKLHLTIYIIYQKIIYNFSNILLQINDDQVNHSEKRGYTKKHVTDSLNYYCVHENKMNEKEHSYQYIKRGTLLNKSTKNIDTQNNNNDILLTQDSEILSADCDDHSKLRNSYCASNEGGYKNIYIIERHLFQINQKLENIMDSVNNISKFIKFPKDINNDKEKEKCSNITKSKNENTCKTCYISSDSDFTIDQINSDPNGEHTHDKNTVAAGNDDNKNNIAGKQIYDHISNRKKNEETNEPNENNKVDTSENNIEGNEQIVTYDNLEKNNINAKDGKSDSLDDNISPFEKLYTMNDSMLENDSLKILDAIKYELKEVYNKVKNLNVYGNYMTLANNTFVSDNEFGEPNTQFAHFDDMNKYDDNHVDISSRQNYDIFKLFSNTIFSENNKNYIEENKQILNGMSNNTIFTNENINTSILCDLNYADSIFKNFLFLSKNIYNSLSKYGSYSLKGKIMGQSNLAQLRNFDPTNKHPELNNLDQMCNYQLIPISEVCEGKSFSDQDHINISKYEGPNNNIESKQIDTLAPMPNIHQNEESDTNLNIFNNKNNLFFYEKNNTYNISESENIYANMDEKFDANIAGNNYCISSNLNNPNKTLSENSMFSKNENQDNTMINIDTNFLPYNNLEQNQQIYPTKVENEKEICLLNSRKFTPNCYEANSSKNGNINRKFVIYNDQKNNLHQTDNKENYYFPSNEININDKNINHTKLMQHNYFTNNIFNNNCNENDHNNYQYNKNNEEDDTSNDNFSYTTNYQNSKDSHYISYIKNSKSNTEDNIKNISQNIMTVSHRVRNANKINDDTICKKSNYDDNQNNYLNIINNSGQYINNISQNEENPYFEYFVDNNNSYNILNKINSNSFIYNDINEENEKNKNNIYYTNSLNTHSMPNNNFIQYSQSNQVNQYDINYYSNKKYDKQTNQHNEHIKYLSNNIINNQTFNQNISDQINNIALEDLQMHIDNYNTKLLQNTNLNNNNPENLMSNKYIYLNSKKYNIPESNINCDNRMSNTQLFNMNKTNNTNYYNNNSSNYFNDLTNYNDVKNNEMQSTNQIKNAKCTDTKNEIQISNHHCTNSFINLNENNNFPINNITNSCINTSNDEFISNYQIHSDTTKNYDNNYKISKEYHRDEILENQNCISTNRSDRDSEYRNKMIYTMEKELNKKEYIENYSENLLKSKEENKPLENFQVGIDNPDKCSSNIDKYEQNATNSIVKTQNMDTNQMNDINKKKLKKMLEITNQLIGKKYRGISYDPTRNGWSTFVYKDGVRYKKFFSSLKYGNLLAKKKCIEWRVKNLSPDSHAYIFSIKAKDEFNSILNDNINENINYAYDENNTNNNTQEAPDQNTNRDIFYVNAFLNLFNKENKPTDISNHNDQLNKKDTIETSNKRKKEIKNRNNTIGDDYKNDEKSNIQKNENNMVTLNCNGNSNEENTHNIYCQTYEEGKNKSNNNTNFDNQIGNETLKYIEMQNQEAHEMYITKKNSQLSKKNNCEDSQIKHIFLNTTSEELLSKNRKDDSDSNSFYANDIHISQNEKNDDNLSKTVNTEINYKNCHPNNYKINTVQNEETETIQNIDFNSEYYTSSNKKDAHVYDALNSTYNYASDSYTHLEVNDENNLSFKQLDNKKKRKIDVMKCDESISNSSKENFEGMRSHCGDSENKINDSTNLDANGSPILYNLLEEKNNSEKNHTPKNNEEIINNLFGTAKNYVNLQKNQMYKEVNAQYEQVANIYSDHDKDAKKENEKQMWEHRKWKNIDQNVDEKSDKELYEERYVTPSNGSTQNDIEEYEKDTKKETINKKRKMFIENIDIDDKSYYIYKETLLNYMNKCNYTNEEEKKIFIMFLKFNKEWVLLELNGVEDIYHDYFRKKIEAFYKSYLTKLKVNKPQTKESTDDEIDQTQNKTCKQSKNNMPNKITNKRKEQIRDLQLIFEKKVNTSWMCMIFPIHFLYIFSYKIFCILKYTTKKSKKRKKREKYDDDNCRKNNYEHDENNYINLNNDYYDEKDKQLTSKFKGVNFIKYKKAWCFTYIDVDDKKKKKLFQIDDYGFKESKALSILFRKSFVYHLTKMHRFLNSLIFNKNINMNICNEFNEVDDKYENKIIGKDLSANSIIYNGTINDYIEHYKRYEEFLVCYGKIIYFNEMKNIYLNSEDKQNVLNYIPIEIHNKITNDIEPINLLTGTRNYFSKKSKLFTLPKGIVYLSGYFLWVVLYLNQNNKEVIISFSVRKYGFERARAKCIECYYILLNKYAFKPINISGVIDLILENDLESKSYNLLDYSTEDIISLEHLFYFFSPSSYVLKNNTLYKKINNNTTLTSYYDLIFPGEYEQISSLDMFQKFETCHKIDEANEYTNSTPIDVGQGNTSYYSSTWNNTIETNQGWTIQKENFHTSQMDIQNNETNIDFNGKENGVSIPIEHTQKNKIENKSEYEIIYNTLNTDIFSNNTVDAEKKNIPLYFTDDESKKSKQLNRDLQNTNSMTTQSNINNNSYISNTYCDINFDSRNKSPNSIEKENMGNSFNDFCMPNNIDHTIELNDKLNMEKTHDTITIPLTMPNMFDNGTTSEYIDKNDYSSKDENENMTELDTEANNISHRYYEHENKKINNFENTNIGNNNHNNTFIHPNISKQSMNKDIYSFLCENNLQDCYLKKHYDELFNNKEVNNYVFKKVSKKEEHLGIFILLNSQWLSDSFFDNINQIETKYADIYSFENYLNTREEILNWKHQKKFIKDCSDISKKLPRIVGVHYDSYTNAWVVNCTINKKRRDKKFLVKTFGFLQARKLAIEHRKKWFQSSKRNIPNAGKQNIK</sequence>
<dbReference type="EMBL" id="LT160033">
    <property type="protein sequence ID" value="CXJ03295.1"/>
    <property type="molecule type" value="Genomic_DNA"/>
</dbReference>
<dbReference type="Proteomes" id="UP000069549">
    <property type="component" value="Chromosome 13"/>
</dbReference>
<comment type="subcellular location">
    <subcellularLocation>
        <location evidence="1">Nucleus</location>
    </subcellularLocation>
</comment>
<feature type="compositionally biased region" description="Polar residues" evidence="6">
    <location>
        <begin position="2814"/>
        <end position="2829"/>
    </location>
</feature>
<dbReference type="GO" id="GO:0005634">
    <property type="term" value="C:nucleus"/>
    <property type="evidence" value="ECO:0007669"/>
    <property type="project" value="UniProtKB-SubCell"/>
</dbReference>
<dbReference type="InterPro" id="IPR001471">
    <property type="entry name" value="AP2/ERF_dom"/>
</dbReference>
<evidence type="ECO:0000256" key="3">
    <source>
        <dbReference type="ARBA" id="ARBA00023125"/>
    </source>
</evidence>
<evidence type="ECO:0000256" key="2">
    <source>
        <dbReference type="ARBA" id="ARBA00023015"/>
    </source>
</evidence>
<keyword evidence="5" id="KW-0539">Nucleus</keyword>
<reference evidence="9 10" key="1">
    <citation type="submission" date="2016-02" db="EMBL/GenBank/DDBJ databases">
        <authorList>
            <consortium name="Pathogen Informatics"/>
        </authorList>
    </citation>
    <scope>NUCLEOTIDE SEQUENCE [LARGE SCALE GENOMIC DNA]</scope>
    <source>
        <strain evidence="9 10">K173</strain>
    </source>
</reference>
<keyword evidence="7" id="KW-0812">Transmembrane</keyword>
<proteinExistence type="predicted"/>
<feature type="domain" description="AP2/ERF" evidence="8">
    <location>
        <begin position="3650"/>
        <end position="3699"/>
    </location>
</feature>
<evidence type="ECO:0000313" key="9">
    <source>
        <dbReference type="EMBL" id="CXJ03295.1"/>
    </source>
</evidence>
<keyword evidence="7" id="KW-0472">Membrane</keyword>
<evidence type="ECO:0000259" key="8">
    <source>
        <dbReference type="Pfam" id="PF00847"/>
    </source>
</evidence>
<keyword evidence="3" id="KW-0238">DNA-binding</keyword>
<keyword evidence="4" id="KW-0804">Transcription</keyword>
<keyword evidence="7" id="KW-1133">Transmembrane helix</keyword>
<evidence type="ECO:0000313" key="10">
    <source>
        <dbReference type="Proteomes" id="UP000069549"/>
    </source>
</evidence>
<dbReference type="Gene3D" id="1.20.5.2050">
    <property type="match status" value="2"/>
</dbReference>
<dbReference type="GO" id="GO:0003700">
    <property type="term" value="F:DNA-binding transcription factor activity"/>
    <property type="evidence" value="ECO:0007669"/>
    <property type="project" value="InterPro"/>
</dbReference>
<dbReference type="VEuPathDB" id="PlasmoDB:PBANKA_1356000"/>
<dbReference type="Pfam" id="PF00847">
    <property type="entry name" value="AP2"/>
    <property type="match status" value="1"/>
</dbReference>
<gene>
    <name evidence="9" type="primary">ApiAP2</name>
    <name evidence="9" type="ORF">PBK173_000417400</name>
</gene>
<feature type="region of interest" description="Disordered" evidence="6">
    <location>
        <begin position="1118"/>
        <end position="1181"/>
    </location>
</feature>
<dbReference type="GO" id="GO:0003677">
    <property type="term" value="F:DNA binding"/>
    <property type="evidence" value="ECO:0007669"/>
    <property type="project" value="UniProtKB-KW"/>
</dbReference>
<accession>A0A113SRB0</accession>
<feature type="compositionally biased region" description="Basic and acidic residues" evidence="6">
    <location>
        <begin position="1151"/>
        <end position="1175"/>
    </location>
</feature>
<protein>
    <submittedName>
        <fullName evidence="9">Transcription factor with AP2 domain(S), putative</fullName>
    </submittedName>
</protein>
<name>A0A113SRB0_PLABE</name>
<feature type="transmembrane region" description="Helical" evidence="7">
    <location>
        <begin position="2857"/>
        <end position="2878"/>
    </location>
</feature>